<evidence type="ECO:0000256" key="5">
    <source>
        <dbReference type="ARBA" id="ARBA00023277"/>
    </source>
</evidence>
<evidence type="ECO:0000259" key="8">
    <source>
        <dbReference type="PROSITE" id="PS00773"/>
    </source>
</evidence>
<name>O22425_ORYSA</name>
<dbReference type="AlphaFoldDB" id="O22425"/>
<dbReference type="InterPro" id="IPR000726">
    <property type="entry name" value="Glyco_hydro_19_cat"/>
</dbReference>
<dbReference type="GO" id="GO:0016998">
    <property type="term" value="P:cell wall macromolecule catabolic process"/>
    <property type="evidence" value="ECO:0007669"/>
    <property type="project" value="InterPro"/>
</dbReference>
<dbReference type="CAZy" id="GH19">
    <property type="family name" value="Glycoside Hydrolase Family 19"/>
</dbReference>
<keyword evidence="6" id="KW-0326">Glycosidase</keyword>
<proteinExistence type="predicted"/>
<dbReference type="Pfam" id="PF00182">
    <property type="entry name" value="Glyco_hydro_19"/>
    <property type="match status" value="1"/>
</dbReference>
<evidence type="ECO:0000256" key="1">
    <source>
        <dbReference type="ARBA" id="ARBA00000822"/>
    </source>
</evidence>
<dbReference type="Gene3D" id="3.30.20.10">
    <property type="entry name" value="Endochitinase, domain 2"/>
    <property type="match status" value="1"/>
</dbReference>
<dbReference type="CDD" id="cd00325">
    <property type="entry name" value="chitinase_GH19"/>
    <property type="match status" value="1"/>
</dbReference>
<dbReference type="PANTHER" id="PTHR22595">
    <property type="entry name" value="CHITINASE-RELATED"/>
    <property type="match status" value="1"/>
</dbReference>
<dbReference type="PROSITE" id="PS00774">
    <property type="entry name" value="CHITINASE_19_2"/>
    <property type="match status" value="1"/>
</dbReference>
<dbReference type="InterPro" id="IPR023346">
    <property type="entry name" value="Lysozyme-like_dom_sf"/>
</dbReference>
<dbReference type="PANTHER" id="PTHR22595:SF111">
    <property type="entry name" value="CHITINASE 10"/>
    <property type="match status" value="1"/>
</dbReference>
<keyword evidence="5" id="KW-0119">Carbohydrate metabolism</keyword>
<evidence type="ECO:0000259" key="9">
    <source>
        <dbReference type="PROSITE" id="PS00774"/>
    </source>
</evidence>
<comment type="catalytic activity">
    <reaction evidence="1">
        <text>Random endo-hydrolysis of N-acetyl-beta-D-glucosaminide (1-&gt;4)-beta-linkages in chitin and chitodextrins.</text>
        <dbReference type="EC" id="3.2.1.14"/>
    </reaction>
</comment>
<evidence type="ECO:0000313" key="10">
    <source>
        <dbReference type="EMBL" id="AAB67171.1"/>
    </source>
</evidence>
<protein>
    <recommendedName>
        <fullName evidence="2">chitinase</fullName>
        <ecNumber evidence="2">3.2.1.14</ecNumber>
    </recommendedName>
</protein>
<feature type="domain" description="Glycoside hydrolase family 19 catalytic" evidence="9">
    <location>
        <begin position="228"/>
        <end position="238"/>
    </location>
</feature>
<dbReference type="EMBL" id="AF013581">
    <property type="protein sequence ID" value="AAB67171.1"/>
    <property type="molecule type" value="Genomic_DNA"/>
</dbReference>
<feature type="domain" description="Glycoside hydrolase family 19 catalytic" evidence="8">
    <location>
        <begin position="97"/>
        <end position="119"/>
    </location>
</feature>
<reference evidence="10" key="1">
    <citation type="submission" date="1997-07" db="EMBL/GenBank/DDBJ databases">
        <title>Molecular cloning of a rice chitinase genomic DNA.</title>
        <authorList>
            <person name="Yun C.-H."/>
            <person name="Lee B.P."/>
            <person name="Yun K.J."/>
            <person name="Lee M.C."/>
            <person name="Eun M.Y."/>
        </authorList>
    </citation>
    <scope>NUCLEOTIDE SEQUENCE</scope>
    <source>
        <strain evidence="10">IR36</strain>
    </source>
</reference>
<organism evidence="10">
    <name type="scientific">Oryza sativa</name>
    <name type="common">Rice</name>
    <dbReference type="NCBI Taxonomy" id="4530"/>
    <lineage>
        <taxon>Eukaryota</taxon>
        <taxon>Viridiplantae</taxon>
        <taxon>Streptophyta</taxon>
        <taxon>Embryophyta</taxon>
        <taxon>Tracheophyta</taxon>
        <taxon>Spermatophyta</taxon>
        <taxon>Magnoliopsida</taxon>
        <taxon>Liliopsida</taxon>
        <taxon>Poales</taxon>
        <taxon>Poaceae</taxon>
        <taxon>BOP clade</taxon>
        <taxon>Oryzoideae</taxon>
        <taxon>Oryzeae</taxon>
        <taxon>Oryzinae</taxon>
        <taxon>Oryza</taxon>
    </lineage>
</organism>
<dbReference type="Gene3D" id="1.10.530.10">
    <property type="match status" value="1"/>
</dbReference>
<keyword evidence="4" id="KW-0378">Hydrolase</keyword>
<evidence type="ECO:0000256" key="3">
    <source>
        <dbReference type="ARBA" id="ARBA00022729"/>
    </source>
</evidence>
<accession>O22425</accession>
<evidence type="ECO:0000256" key="6">
    <source>
        <dbReference type="ARBA" id="ARBA00023295"/>
    </source>
</evidence>
<dbReference type="FunFam" id="3.30.20.10:FF:000001">
    <property type="entry name" value="Endochitinase (Chitinase)"/>
    <property type="match status" value="1"/>
</dbReference>
<dbReference type="GO" id="GO:0006032">
    <property type="term" value="P:chitin catabolic process"/>
    <property type="evidence" value="ECO:0007669"/>
    <property type="project" value="InterPro"/>
</dbReference>
<sequence length="326" mass="35358">MDTLLYIMTNSSTMSELAHITVTAAAMAKPTPAPRATPFLLAAVLSIVVVAASGAEARWYGGGGGGGGYSPSPSPVSSIVSEQLYASLFLHKDDAACPARGFYTYASFVRAATKFPRFAATGCADARKREVAAFLAQISHETTGGWATAPERPYAWGLCYKEEINTAAQLLRTADKQSYKQWLCYPGKSYHGQGPIQISWNFNYGPAGQALGFDRLRNPEIVANCSDIAFQTALWFWMTPRDTKPSCHHVMVGEYRPGPADVAANRTAGFGLVTNIVNSGLECNRAGDARVNNRIGFYRRYCQVLGVDQPGLELTLVVVGKIERYF</sequence>
<dbReference type="PROSITE" id="PS00773">
    <property type="entry name" value="CHITINASE_19_1"/>
    <property type="match status" value="1"/>
</dbReference>
<dbReference type="EC" id="3.2.1.14" evidence="2"/>
<evidence type="ECO:0000256" key="2">
    <source>
        <dbReference type="ARBA" id="ARBA00012729"/>
    </source>
</evidence>
<dbReference type="GO" id="GO:0008843">
    <property type="term" value="F:endochitinase activity"/>
    <property type="evidence" value="ECO:0007669"/>
    <property type="project" value="UniProtKB-EC"/>
</dbReference>
<keyword evidence="3" id="KW-0732">Signal</keyword>
<dbReference type="GO" id="GO:0000272">
    <property type="term" value="P:polysaccharide catabolic process"/>
    <property type="evidence" value="ECO:0007669"/>
    <property type="project" value="UniProtKB-KW"/>
</dbReference>
<evidence type="ECO:0000256" key="7">
    <source>
        <dbReference type="ARBA" id="ARBA00023326"/>
    </source>
</evidence>
<dbReference type="SUPFAM" id="SSF53955">
    <property type="entry name" value="Lysozyme-like"/>
    <property type="match status" value="1"/>
</dbReference>
<evidence type="ECO:0000256" key="4">
    <source>
        <dbReference type="ARBA" id="ARBA00022801"/>
    </source>
</evidence>
<keyword evidence="7" id="KW-0624">Polysaccharide degradation</keyword>